<accession>A0ABR9TVB7</accession>
<reference evidence="1 2" key="1">
    <citation type="submission" date="2020-10" db="EMBL/GenBank/DDBJ databases">
        <authorList>
            <person name="Castelo-Branco R."/>
            <person name="Eusebio N."/>
            <person name="Adriana R."/>
            <person name="Vieira A."/>
            <person name="Brugerolle De Fraissinette N."/>
            <person name="Rezende De Castro R."/>
            <person name="Schneider M.P."/>
            <person name="Vasconcelos V."/>
            <person name="Leao P.N."/>
        </authorList>
    </citation>
    <scope>NUCLEOTIDE SEQUENCE [LARGE SCALE GENOMIC DNA]</scope>
    <source>
        <strain evidence="1 2">LEGE 07299</strain>
    </source>
</reference>
<keyword evidence="2" id="KW-1185">Reference proteome</keyword>
<dbReference type="Proteomes" id="UP000647836">
    <property type="component" value="Unassembled WGS sequence"/>
</dbReference>
<sequence length="51" mass="5768">MGKDTFNGGSGNDIIERRIWCNTVQLSIFSLLSVSSAPLRFVKKVDFDKEF</sequence>
<evidence type="ECO:0000313" key="1">
    <source>
        <dbReference type="EMBL" id="MBE9104353.1"/>
    </source>
</evidence>
<name>A0ABR9TVB7_9NOSO</name>
<organism evidence="1 2">
    <name type="scientific">Nostoc cf. edaphicum LEGE 07299</name>
    <dbReference type="NCBI Taxonomy" id="2777974"/>
    <lineage>
        <taxon>Bacteria</taxon>
        <taxon>Bacillati</taxon>
        <taxon>Cyanobacteriota</taxon>
        <taxon>Cyanophyceae</taxon>
        <taxon>Nostocales</taxon>
        <taxon>Nostocaceae</taxon>
        <taxon>Nostoc</taxon>
    </lineage>
</organism>
<dbReference type="EMBL" id="JADEXF010000113">
    <property type="protein sequence ID" value="MBE9104353.1"/>
    <property type="molecule type" value="Genomic_DNA"/>
</dbReference>
<gene>
    <name evidence="1" type="ORF">IQ229_05170</name>
</gene>
<proteinExistence type="predicted"/>
<comment type="caution">
    <text evidence="1">The sequence shown here is derived from an EMBL/GenBank/DDBJ whole genome shotgun (WGS) entry which is preliminary data.</text>
</comment>
<evidence type="ECO:0000313" key="2">
    <source>
        <dbReference type="Proteomes" id="UP000647836"/>
    </source>
</evidence>
<protein>
    <submittedName>
        <fullName evidence="1">Uncharacterized protein</fullName>
    </submittedName>
</protein>